<sequence>MRTDATVPVVGAPASATQPAAPVTHMCIDVSSASPCPLPRCGRHSGDRLPDGAGGAMGTLENTTNGPEETAIHGVGQGEGAIAVFGQGAAVGVRGDGATWHGVAGLSTSSTGGAGVFGHNANGPGVIGESPVWMGVYGKTDSTTGGAGVMGEGVTGGPGVIGKSQKWHGVYGETFAAGATGAAAVWGENKADGSGVVGHSQSGAGIYAKSEQGPAAVLDGRVEVIGELQARGRVEVLGDLKVHRKIEVVEDILLQGGDVAELFDVTAAAEPGTLMSAVDGGRIAPSDTGYDRRVVGVVAGAGQFRPGMILTAGCEEGAQPIAMIGRVICKVDASYGPIEVGDLLTTSPTPGHAMKAADQQRAFGAVFGKALAGHADGPGMIAVMVGLR</sequence>
<reference evidence="1 2" key="1">
    <citation type="submission" date="2021-01" db="EMBL/GenBank/DDBJ databases">
        <title>Whole genome shotgun sequence of Catellatospora bangladeshensis NBRC 107357.</title>
        <authorList>
            <person name="Komaki H."/>
            <person name="Tamura T."/>
        </authorList>
    </citation>
    <scope>NUCLEOTIDE SEQUENCE [LARGE SCALE GENOMIC DNA]</scope>
    <source>
        <strain evidence="1 2">NBRC 107357</strain>
    </source>
</reference>
<protein>
    <submittedName>
        <fullName evidence="1">Uncharacterized protein</fullName>
    </submittedName>
</protein>
<dbReference type="AlphaFoldDB" id="A0A8J3NN96"/>
<evidence type="ECO:0000313" key="2">
    <source>
        <dbReference type="Proteomes" id="UP000601223"/>
    </source>
</evidence>
<dbReference type="Proteomes" id="UP000601223">
    <property type="component" value="Unassembled WGS sequence"/>
</dbReference>
<organism evidence="1 2">
    <name type="scientific">Catellatospora bangladeshensis</name>
    <dbReference type="NCBI Taxonomy" id="310355"/>
    <lineage>
        <taxon>Bacteria</taxon>
        <taxon>Bacillati</taxon>
        <taxon>Actinomycetota</taxon>
        <taxon>Actinomycetes</taxon>
        <taxon>Micromonosporales</taxon>
        <taxon>Micromonosporaceae</taxon>
        <taxon>Catellatospora</taxon>
    </lineage>
</organism>
<name>A0A8J3NN96_9ACTN</name>
<gene>
    <name evidence="1" type="ORF">Cba03nite_71920</name>
</gene>
<proteinExistence type="predicted"/>
<comment type="caution">
    <text evidence="1">The sequence shown here is derived from an EMBL/GenBank/DDBJ whole genome shotgun (WGS) entry which is preliminary data.</text>
</comment>
<accession>A0A8J3NN96</accession>
<evidence type="ECO:0000313" key="1">
    <source>
        <dbReference type="EMBL" id="GIF85843.1"/>
    </source>
</evidence>
<keyword evidence="2" id="KW-1185">Reference proteome</keyword>
<dbReference type="EMBL" id="BONF01000053">
    <property type="protein sequence ID" value="GIF85843.1"/>
    <property type="molecule type" value="Genomic_DNA"/>
</dbReference>